<protein>
    <submittedName>
        <fullName evidence="1">Uncharacterized protein</fullName>
    </submittedName>
</protein>
<dbReference type="RefSeq" id="WP_076480464.1">
    <property type="nucleotide sequence ID" value="NZ_FTNT01000008.1"/>
</dbReference>
<organism evidence="1 2">
    <name type="scientific">Williamsia sterculiae</name>
    <dbReference type="NCBI Taxonomy" id="1344003"/>
    <lineage>
        <taxon>Bacteria</taxon>
        <taxon>Bacillati</taxon>
        <taxon>Actinomycetota</taxon>
        <taxon>Actinomycetes</taxon>
        <taxon>Mycobacteriales</taxon>
        <taxon>Nocardiaceae</taxon>
        <taxon>Williamsia</taxon>
    </lineage>
</organism>
<dbReference type="OrthoDB" id="9995605at2"/>
<dbReference type="EMBL" id="FTNT01000008">
    <property type="protein sequence ID" value="SIS11630.1"/>
    <property type="molecule type" value="Genomic_DNA"/>
</dbReference>
<dbReference type="STRING" id="1344003.SAMN05445060_2753"/>
<evidence type="ECO:0000313" key="2">
    <source>
        <dbReference type="Proteomes" id="UP000186218"/>
    </source>
</evidence>
<gene>
    <name evidence="1" type="ORF">SAMN05445060_2753</name>
</gene>
<evidence type="ECO:0000313" key="1">
    <source>
        <dbReference type="EMBL" id="SIS11630.1"/>
    </source>
</evidence>
<sequence>MSKTYRVRPDAYRDLLRPRGFGYEVLMGEHHPRKHELLQNWAELAETIDILVRNAGREFGSLDEAALELFQYASGFGMGIAEPLRDFVLYECLVEVDAPTALAEE</sequence>
<proteinExistence type="predicted"/>
<dbReference type="Proteomes" id="UP000186218">
    <property type="component" value="Unassembled WGS sequence"/>
</dbReference>
<reference evidence="1 2" key="1">
    <citation type="submission" date="2017-01" db="EMBL/GenBank/DDBJ databases">
        <authorList>
            <person name="Mah S.A."/>
            <person name="Swanson W.J."/>
            <person name="Moy G.W."/>
            <person name="Vacquier V.D."/>
        </authorList>
    </citation>
    <scope>NUCLEOTIDE SEQUENCE [LARGE SCALE GENOMIC DNA]</scope>
    <source>
        <strain evidence="1 2">CPCC 203464</strain>
    </source>
</reference>
<keyword evidence="2" id="KW-1185">Reference proteome</keyword>
<name>A0A1N7GGF0_9NOCA</name>
<accession>A0A1N7GGF0</accession>
<dbReference type="AlphaFoldDB" id="A0A1N7GGF0"/>